<evidence type="ECO:0000256" key="1">
    <source>
        <dbReference type="SAM" id="MobiDB-lite"/>
    </source>
</evidence>
<accession>A0A061QM03</accession>
<gene>
    <name evidence="2" type="ORF">TSPGSL018_28118</name>
</gene>
<organism evidence="2">
    <name type="scientific">Tetraselmis sp. GSL018</name>
    <dbReference type="NCBI Taxonomy" id="582737"/>
    <lineage>
        <taxon>Eukaryota</taxon>
        <taxon>Viridiplantae</taxon>
        <taxon>Chlorophyta</taxon>
        <taxon>core chlorophytes</taxon>
        <taxon>Chlorodendrophyceae</taxon>
        <taxon>Chlorodendrales</taxon>
        <taxon>Chlorodendraceae</taxon>
        <taxon>Tetraselmis</taxon>
    </lineage>
</organism>
<sequence>GAVSRRRRPRQKPREQLGRGRSAGAVAPRGEARGVCPLWQWAAGLGAEASPPRGGRRRRPPPGAAPTGGAYELPRAGRGARRRGRRQPDGPRQRRPRRRPAEAPDGGAALWGDRRRRPPEGAPAGAGQERLQAPLRLRLPARALRLREAGGPPGAAGAPRRPGLQQPAGSRGARPPPRGAAAAARPPRGPAEAAHREDAGGSLCRGQAQAGRRPLAGHRAVLRPQRLPRRHQARLPPALRVRVLRAGGGVPADVGSRRGAVGHLPALHRGAGAGRPPPGRGAALGRGLSPPREGRQPAQARGGGLGRQAHAG</sequence>
<reference evidence="2" key="1">
    <citation type="submission" date="2014-05" db="EMBL/GenBank/DDBJ databases">
        <title>The transcriptome of the halophilic microalga Tetraselmis sp. GSL018 isolated from the Great Salt Lake, Utah.</title>
        <authorList>
            <person name="Jinkerson R.E."/>
            <person name="D'Adamo S."/>
            <person name="Posewitz M.C."/>
        </authorList>
    </citation>
    <scope>NUCLEOTIDE SEQUENCE</scope>
    <source>
        <strain evidence="2">GSL018</strain>
    </source>
</reference>
<proteinExistence type="predicted"/>
<feature type="compositionally biased region" description="Low complexity" evidence="1">
    <location>
        <begin position="65"/>
        <end position="77"/>
    </location>
</feature>
<feature type="compositionally biased region" description="Low complexity" evidence="1">
    <location>
        <begin position="122"/>
        <end position="143"/>
    </location>
</feature>
<name>A0A061QM03_9CHLO</name>
<dbReference type="AlphaFoldDB" id="A0A061QM03"/>
<feature type="compositionally biased region" description="Low complexity" evidence="1">
    <location>
        <begin position="155"/>
        <end position="192"/>
    </location>
</feature>
<feature type="non-terminal residue" evidence="2">
    <location>
        <position position="1"/>
    </location>
</feature>
<feature type="non-terminal residue" evidence="2">
    <location>
        <position position="312"/>
    </location>
</feature>
<feature type="compositionally biased region" description="Basic residues" evidence="1">
    <location>
        <begin position="1"/>
        <end position="11"/>
    </location>
</feature>
<feature type="region of interest" description="Disordered" evidence="1">
    <location>
        <begin position="249"/>
        <end position="312"/>
    </location>
</feature>
<feature type="region of interest" description="Disordered" evidence="1">
    <location>
        <begin position="1"/>
        <end position="31"/>
    </location>
</feature>
<protein>
    <submittedName>
        <fullName evidence="2">Uncharacterized protein</fullName>
    </submittedName>
</protein>
<dbReference type="EMBL" id="GBEZ01026468">
    <property type="protein sequence ID" value="JAC60748.1"/>
    <property type="molecule type" value="Transcribed_RNA"/>
</dbReference>
<evidence type="ECO:0000313" key="2">
    <source>
        <dbReference type="EMBL" id="JAC60748.1"/>
    </source>
</evidence>
<feature type="region of interest" description="Disordered" evidence="1">
    <location>
        <begin position="46"/>
        <end position="234"/>
    </location>
</feature>